<feature type="domain" description="Thiamine pyrophosphate enzyme central" evidence="4">
    <location>
        <begin position="215"/>
        <end position="359"/>
    </location>
</feature>
<dbReference type="InterPro" id="IPR029061">
    <property type="entry name" value="THDP-binding"/>
</dbReference>
<evidence type="ECO:0000259" key="4">
    <source>
        <dbReference type="Pfam" id="PF00205"/>
    </source>
</evidence>
<dbReference type="SUPFAM" id="SSF52518">
    <property type="entry name" value="Thiamin diphosphate-binding fold (THDP-binding)"/>
    <property type="match status" value="2"/>
</dbReference>
<evidence type="ECO:0000256" key="1">
    <source>
        <dbReference type="ARBA" id="ARBA00007812"/>
    </source>
</evidence>
<dbReference type="EMBL" id="JANJOU010000016">
    <property type="protein sequence ID" value="MCR0983772.1"/>
    <property type="molecule type" value="Genomic_DNA"/>
</dbReference>
<dbReference type="Gene3D" id="3.40.50.1220">
    <property type="entry name" value="TPP-binding domain"/>
    <property type="match status" value="1"/>
</dbReference>
<dbReference type="CDD" id="cd02002">
    <property type="entry name" value="TPP_BFDC"/>
    <property type="match status" value="1"/>
</dbReference>
<dbReference type="PANTHER" id="PTHR18968">
    <property type="entry name" value="THIAMINE PYROPHOSPHATE ENZYMES"/>
    <property type="match status" value="1"/>
</dbReference>
<dbReference type="Proteomes" id="UP001524642">
    <property type="component" value="Unassembled WGS sequence"/>
</dbReference>
<gene>
    <name evidence="7" type="ORF">NRP21_17090</name>
</gene>
<dbReference type="PANTHER" id="PTHR18968:SF13">
    <property type="entry name" value="ACETOLACTATE SYNTHASE CATALYTIC SUBUNIT, MITOCHONDRIAL"/>
    <property type="match status" value="1"/>
</dbReference>
<dbReference type="InterPro" id="IPR011766">
    <property type="entry name" value="TPP_enzyme_TPP-bd"/>
</dbReference>
<evidence type="ECO:0000313" key="7">
    <source>
        <dbReference type="EMBL" id="MCR0983772.1"/>
    </source>
</evidence>
<name>A0ABT1X6N8_9PROT</name>
<organism evidence="7 8">
    <name type="scientific">Roseomonas populi</name>
    <dbReference type="NCBI Taxonomy" id="3121582"/>
    <lineage>
        <taxon>Bacteria</taxon>
        <taxon>Pseudomonadati</taxon>
        <taxon>Pseudomonadota</taxon>
        <taxon>Alphaproteobacteria</taxon>
        <taxon>Acetobacterales</taxon>
        <taxon>Roseomonadaceae</taxon>
        <taxon>Roseomonas</taxon>
    </lineage>
</organism>
<keyword evidence="2 3" id="KW-0786">Thiamine pyrophosphate</keyword>
<evidence type="ECO:0000256" key="2">
    <source>
        <dbReference type="ARBA" id="ARBA00023052"/>
    </source>
</evidence>
<accession>A0ABT1X6N8</accession>
<protein>
    <submittedName>
        <fullName evidence="7">Thiamine pyrophosphate-binding protein</fullName>
    </submittedName>
</protein>
<dbReference type="SUPFAM" id="SSF52467">
    <property type="entry name" value="DHS-like NAD/FAD-binding domain"/>
    <property type="match status" value="1"/>
</dbReference>
<dbReference type="CDD" id="cd07035">
    <property type="entry name" value="TPP_PYR_POX_like"/>
    <property type="match status" value="1"/>
</dbReference>
<dbReference type="Pfam" id="PF02775">
    <property type="entry name" value="TPP_enzyme_C"/>
    <property type="match status" value="1"/>
</dbReference>
<dbReference type="RefSeq" id="WP_257717438.1">
    <property type="nucleotide sequence ID" value="NZ_JANJOU010000016.1"/>
</dbReference>
<feature type="domain" description="Thiamine pyrophosphate enzyme TPP-binding" evidence="5">
    <location>
        <begin position="420"/>
        <end position="575"/>
    </location>
</feature>
<evidence type="ECO:0000256" key="3">
    <source>
        <dbReference type="RuleBase" id="RU362132"/>
    </source>
</evidence>
<dbReference type="Pfam" id="PF00205">
    <property type="entry name" value="TPP_enzyme_M"/>
    <property type="match status" value="1"/>
</dbReference>
<comment type="caution">
    <text evidence="7">The sequence shown here is derived from an EMBL/GenBank/DDBJ whole genome shotgun (WGS) entry which is preliminary data.</text>
</comment>
<dbReference type="InterPro" id="IPR045229">
    <property type="entry name" value="TPP_enz"/>
</dbReference>
<evidence type="ECO:0000313" key="8">
    <source>
        <dbReference type="Proteomes" id="UP001524642"/>
    </source>
</evidence>
<keyword evidence="8" id="KW-1185">Reference proteome</keyword>
<dbReference type="Pfam" id="PF02776">
    <property type="entry name" value="TPP_enzyme_N"/>
    <property type="match status" value="1"/>
</dbReference>
<dbReference type="InterPro" id="IPR012000">
    <property type="entry name" value="Thiamin_PyroP_enz_cen_dom"/>
</dbReference>
<dbReference type="InterPro" id="IPR029035">
    <property type="entry name" value="DHS-like_NAD/FAD-binding_dom"/>
</dbReference>
<proteinExistence type="inferred from homology"/>
<sequence>MQDLERPAVGGNPRLEWGSDVAAAMLRALDIPYIALNPGASYRGFHDSLVNYLGNATPQMLLCLNEDHVVSIAHGYAKVTDKAMAAVLHSNVGLLHGTMGIFNAWCDRVPMMILGATGPVDATKRRPWIDWIHTAKDQGALVRGYTKWDDEPRSAEAMPESILRAHQLTSSLPRAPVYVCLDAGLQEQKLEREMELPPVARYAPPAPPPAPEALVEEIAALVAGAERPLFLFGRGSRAQEAWDRRVRLAELAGASVMTSIRERAAFPTDHPLHLVPPFYWLNAAAKQAVKEADVIVSFDWVDLNGFLLQVTRRTEKVAAKIAHVSLDSVLHNGWSMDHFGLPPADLPVMADADTFVAQLLPALERLLGGARRWDGASRNTAPAAEYSDNAAQEIAPRDVEVALVKLRGERKLTLAHVTIGWAGNAYHFRDPLDFLGHDGGAGLAAGPGLTVGAALALRDTGRPVVAVLGDGDTLQGITALWTAVHYRIPALFIVSNNRSNFNDEIHQEAVAKIRGRPPENRWIGQRIADPEVDLSAMARAQGVEAEGPVRTVPELEEALRRGLAAVEAGRPYFIDAHVVPGYASPPLSRGE</sequence>
<feature type="domain" description="Thiamine pyrophosphate enzyme N-terminal TPP-binding" evidence="6">
    <location>
        <begin position="18"/>
        <end position="124"/>
    </location>
</feature>
<comment type="similarity">
    <text evidence="1 3">Belongs to the TPP enzyme family.</text>
</comment>
<reference evidence="7 8" key="1">
    <citation type="submission" date="2022-06" db="EMBL/GenBank/DDBJ databases">
        <title>Roseomonas CN29.</title>
        <authorList>
            <person name="Cheng Y."/>
            <person name="He X."/>
        </authorList>
    </citation>
    <scope>NUCLEOTIDE SEQUENCE [LARGE SCALE GENOMIC DNA]</scope>
    <source>
        <strain evidence="7 8">CN29</strain>
    </source>
</reference>
<dbReference type="InterPro" id="IPR012001">
    <property type="entry name" value="Thiamin_PyroP_enz_TPP-bd_dom"/>
</dbReference>
<evidence type="ECO:0000259" key="6">
    <source>
        <dbReference type="Pfam" id="PF02776"/>
    </source>
</evidence>
<dbReference type="Gene3D" id="3.40.50.970">
    <property type="match status" value="2"/>
</dbReference>
<evidence type="ECO:0000259" key="5">
    <source>
        <dbReference type="Pfam" id="PF02775"/>
    </source>
</evidence>